<reference evidence="2 3" key="1">
    <citation type="submission" date="2023-07" db="EMBL/GenBank/DDBJ databases">
        <title>Genomic Encyclopedia of Type Strains, Phase IV (KMG-IV): sequencing the most valuable type-strain genomes for metagenomic binning, comparative biology and taxonomic classification.</title>
        <authorList>
            <person name="Goeker M."/>
        </authorList>
    </citation>
    <scope>NUCLEOTIDE SEQUENCE [LARGE SCALE GENOMIC DNA]</scope>
    <source>
        <strain evidence="2 3">DSM 16476</strain>
    </source>
</reference>
<dbReference type="RefSeq" id="WP_057782079.1">
    <property type="nucleotide sequence ID" value="NZ_JAGGJQ010000008.1"/>
</dbReference>
<feature type="transmembrane region" description="Helical" evidence="1">
    <location>
        <begin position="127"/>
        <end position="144"/>
    </location>
</feature>
<organism evidence="2 3">
    <name type="scientific">Formosa algae</name>
    <dbReference type="NCBI Taxonomy" id="225843"/>
    <lineage>
        <taxon>Bacteria</taxon>
        <taxon>Pseudomonadati</taxon>
        <taxon>Bacteroidota</taxon>
        <taxon>Flavobacteriia</taxon>
        <taxon>Flavobacteriales</taxon>
        <taxon>Flavobacteriaceae</taxon>
        <taxon>Formosa</taxon>
    </lineage>
</organism>
<feature type="transmembrane region" description="Helical" evidence="1">
    <location>
        <begin position="70"/>
        <end position="90"/>
    </location>
</feature>
<name>A0ABU0CIH8_9FLAO</name>
<sequence>MANKQQTSKNGKLKFLLTDSRSLILGSVIATFIATTPYLFYLYESVPSNIKTWHTFLFTYESRFYGGLDIVAWTLTGKLIPLMLLFIWFFTCRHWWYHVLIVPIAMYMFQIFTILNDDIQYVDSNQILYLLPVMAFIIPSIYLIRARIFNRLNTVDKSLQDLEDEFKISPRGFKDKMKDYF</sequence>
<keyword evidence="1" id="KW-0472">Membrane</keyword>
<keyword evidence="3" id="KW-1185">Reference proteome</keyword>
<proteinExistence type="predicted"/>
<comment type="caution">
    <text evidence="2">The sequence shown here is derived from an EMBL/GenBank/DDBJ whole genome shotgun (WGS) entry which is preliminary data.</text>
</comment>
<accession>A0ABU0CIH8</accession>
<dbReference type="EMBL" id="JAUSUU010000008">
    <property type="protein sequence ID" value="MDQ0336233.1"/>
    <property type="molecule type" value="Genomic_DNA"/>
</dbReference>
<gene>
    <name evidence="2" type="ORF">J2Z57_002686</name>
</gene>
<keyword evidence="1" id="KW-1133">Transmembrane helix</keyword>
<keyword evidence="1" id="KW-0812">Transmembrane</keyword>
<evidence type="ECO:0000313" key="2">
    <source>
        <dbReference type="EMBL" id="MDQ0336233.1"/>
    </source>
</evidence>
<dbReference type="Proteomes" id="UP001231587">
    <property type="component" value="Unassembled WGS sequence"/>
</dbReference>
<feature type="transmembrane region" description="Helical" evidence="1">
    <location>
        <begin position="95"/>
        <end position="115"/>
    </location>
</feature>
<evidence type="ECO:0000256" key="1">
    <source>
        <dbReference type="SAM" id="Phobius"/>
    </source>
</evidence>
<feature type="transmembrane region" description="Helical" evidence="1">
    <location>
        <begin position="21"/>
        <end position="43"/>
    </location>
</feature>
<protein>
    <submittedName>
        <fullName evidence="2">Magnesium-transporting ATPase (P-type)</fullName>
    </submittedName>
</protein>
<evidence type="ECO:0000313" key="3">
    <source>
        <dbReference type="Proteomes" id="UP001231587"/>
    </source>
</evidence>